<keyword evidence="2" id="KW-1185">Reference proteome</keyword>
<gene>
    <name evidence="1" type="ORF">HC176_19420</name>
</gene>
<dbReference type="EMBL" id="JAAVJS010000892">
    <property type="protein sequence ID" value="NJX17642.1"/>
    <property type="molecule type" value="Genomic_DNA"/>
</dbReference>
<protein>
    <submittedName>
        <fullName evidence="1">Trk system potassium transporter TrkA</fullName>
    </submittedName>
</protein>
<feature type="non-terminal residue" evidence="1">
    <location>
        <position position="1"/>
    </location>
</feature>
<reference evidence="1 2" key="1">
    <citation type="submission" date="2020-03" db="EMBL/GenBank/DDBJ databases">
        <title>Tamlana sp. nov, isolated from XXX.</title>
        <authorList>
            <person name="Cao W.R."/>
        </authorList>
    </citation>
    <scope>NUCLEOTIDE SEQUENCE [LARGE SCALE GENOMIC DNA]</scope>
    <source>
        <strain evidence="1 2">HST1-43</strain>
    </source>
</reference>
<evidence type="ECO:0000313" key="2">
    <source>
        <dbReference type="Proteomes" id="UP000760545"/>
    </source>
</evidence>
<sequence length="93" mass="10308">EEIGFTQFGIDELISPEALAAREIELLLNQSAFNDSYEFEDGALTMVGLTLTESAAFVGRTVKETAKIFPGIHFMPIAMRRRDTSETIIPRGN</sequence>
<comment type="caution">
    <text evidence="1">The sequence shown here is derived from an EMBL/GenBank/DDBJ whole genome shotgun (WGS) entry which is preliminary data.</text>
</comment>
<dbReference type="InterPro" id="IPR036721">
    <property type="entry name" value="RCK_C_sf"/>
</dbReference>
<feature type="non-terminal residue" evidence="1">
    <location>
        <position position="93"/>
    </location>
</feature>
<dbReference type="Proteomes" id="UP000760545">
    <property type="component" value="Unassembled WGS sequence"/>
</dbReference>
<accession>A0ABX1DH53</accession>
<evidence type="ECO:0000313" key="1">
    <source>
        <dbReference type="EMBL" id="NJX17642.1"/>
    </source>
</evidence>
<name>A0ABX1DH53_9FLAO</name>
<proteinExistence type="predicted"/>
<dbReference type="Gene3D" id="3.30.70.1450">
    <property type="entry name" value="Regulator of K+ conductance, C-terminal domain"/>
    <property type="match status" value="1"/>
</dbReference>
<organism evidence="1 2">
    <name type="scientific">Tamlana crocina</name>
    <dbReference type="NCBI Taxonomy" id="393006"/>
    <lineage>
        <taxon>Bacteria</taxon>
        <taxon>Pseudomonadati</taxon>
        <taxon>Bacteroidota</taxon>
        <taxon>Flavobacteriia</taxon>
        <taxon>Flavobacteriales</taxon>
        <taxon>Flavobacteriaceae</taxon>
        <taxon>Tamlana</taxon>
    </lineage>
</organism>